<dbReference type="Proteomes" id="UP001529201">
    <property type="component" value="Unassembled WGS sequence"/>
</dbReference>
<feature type="domain" description="HTH cro/C1-type" evidence="1">
    <location>
        <begin position="37"/>
        <end position="84"/>
    </location>
</feature>
<organism evidence="2 3">
    <name type="scientific">Leuconostoc pseudomesenteroides</name>
    <dbReference type="NCBI Taxonomy" id="33968"/>
    <lineage>
        <taxon>Bacteria</taxon>
        <taxon>Bacillati</taxon>
        <taxon>Bacillota</taxon>
        <taxon>Bacilli</taxon>
        <taxon>Lactobacillales</taxon>
        <taxon>Lactobacillaceae</taxon>
        <taxon>Leuconostoc</taxon>
    </lineage>
</organism>
<protein>
    <submittedName>
        <fullName evidence="2">Helix-turn-helix transcriptional regulator</fullName>
    </submittedName>
</protein>
<accession>A0ABT6HEH0</accession>
<dbReference type="Gene3D" id="3.30.450.180">
    <property type="match status" value="1"/>
</dbReference>
<dbReference type="InterPro" id="IPR001387">
    <property type="entry name" value="Cro/C1-type_HTH"/>
</dbReference>
<dbReference type="SUPFAM" id="SSF47413">
    <property type="entry name" value="lambda repressor-like DNA-binding domains"/>
    <property type="match status" value="1"/>
</dbReference>
<evidence type="ECO:0000259" key="1">
    <source>
        <dbReference type="PROSITE" id="PS50943"/>
    </source>
</evidence>
<dbReference type="Pfam" id="PF17765">
    <property type="entry name" value="MLTR_LBD"/>
    <property type="match status" value="1"/>
</dbReference>
<dbReference type="InterPro" id="IPR041413">
    <property type="entry name" value="MLTR_LBD"/>
</dbReference>
<evidence type="ECO:0000313" key="2">
    <source>
        <dbReference type="EMBL" id="MDG9734451.1"/>
    </source>
</evidence>
<dbReference type="CDD" id="cd00093">
    <property type="entry name" value="HTH_XRE"/>
    <property type="match status" value="1"/>
</dbReference>
<name>A0ABT6HEH0_LEUPS</name>
<evidence type="ECO:0000313" key="3">
    <source>
        <dbReference type="Proteomes" id="UP001529201"/>
    </source>
</evidence>
<dbReference type="Pfam" id="PF13560">
    <property type="entry name" value="HTH_31"/>
    <property type="match status" value="1"/>
</dbReference>
<reference evidence="2 3" key="1">
    <citation type="submission" date="2023-02" db="EMBL/GenBank/DDBJ databases">
        <title>Antimicrobial susceptibility testing and tentative epidemiological cut-off values for Lactobacillaceae family species intended for ingestion.</title>
        <authorList>
            <person name="Noehr-Meldgaard K."/>
            <person name="Struve C."/>
            <person name="Ingmer H."/>
            <person name="Koza A."/>
            <person name="Al-Nakeeb K."/>
            <person name="Agersoe Y."/>
        </authorList>
    </citation>
    <scope>NUCLEOTIDE SEQUENCE [LARGE SCALE GENOMIC DNA]</scope>
    <source>
        <strain evidence="2 3">DSM 20193</strain>
    </source>
</reference>
<dbReference type="InterPro" id="IPR010982">
    <property type="entry name" value="Lambda_DNA-bd_dom_sf"/>
</dbReference>
<dbReference type="Gene3D" id="1.10.260.40">
    <property type="entry name" value="lambda repressor-like DNA-binding domains"/>
    <property type="match status" value="1"/>
</dbReference>
<dbReference type="SMART" id="SM00530">
    <property type="entry name" value="HTH_XRE"/>
    <property type="match status" value="1"/>
</dbReference>
<dbReference type="GeneID" id="64344695"/>
<keyword evidence="3" id="KW-1185">Reference proteome</keyword>
<dbReference type="PROSITE" id="PS50943">
    <property type="entry name" value="HTH_CROC1"/>
    <property type="match status" value="1"/>
</dbReference>
<proteinExistence type="predicted"/>
<dbReference type="EMBL" id="JARGDN010000021">
    <property type="protein sequence ID" value="MDG9734451.1"/>
    <property type="molecule type" value="Genomic_DNA"/>
</dbReference>
<dbReference type="PANTHER" id="PTHR35010">
    <property type="entry name" value="BLL4672 PROTEIN-RELATED"/>
    <property type="match status" value="1"/>
</dbReference>
<comment type="caution">
    <text evidence="2">The sequence shown here is derived from an EMBL/GenBank/DDBJ whole genome shotgun (WGS) entry which is preliminary data.</text>
</comment>
<gene>
    <name evidence="2" type="ORF">P1N92_10095</name>
</gene>
<sequence>MNNDNFKNFGLFLKNKRAAINPADYGIPINKNRRVGGLRREEVAELAHISTDWYTKLEQGRKIRPSIETLDILSDILHLNSGERKYIFSLLGIEVPPSHDTETKITTRLQNFLDSQNPNPAYITDWEYNFIGWNTSALAVFGDYRTMNTYERNSVWRLFTDSSMSNLLDDWEGHAKLRVSQLRIAYIQNPSDMFLTSLVERLCKLSDVFTEIWHDIDIMGTPEGDKLLHHPKVGELRLSHLTFLTDEVENVNVTVNVANDNTTQNKLAFLYNNFEKNIKHSV</sequence>
<dbReference type="RefSeq" id="WP_010291562.1">
    <property type="nucleotide sequence ID" value="NZ_CP065993.1"/>
</dbReference>
<dbReference type="PANTHER" id="PTHR35010:SF2">
    <property type="entry name" value="BLL4672 PROTEIN"/>
    <property type="match status" value="1"/>
</dbReference>